<dbReference type="STRING" id="1220926.S2J2A6"/>
<dbReference type="VEuPathDB" id="FungiDB:HMPREF1544_09059"/>
<dbReference type="InterPro" id="IPR037986">
    <property type="entry name" value="Myo5p-like_CBD_DIL"/>
</dbReference>
<gene>
    <name evidence="4" type="ORF">HMPREF1544_09059</name>
</gene>
<dbReference type="SMART" id="SM01132">
    <property type="entry name" value="DIL"/>
    <property type="match status" value="1"/>
</dbReference>
<sequence length="767" mass="88415">MTRKNNQNTFSWSSTSSSFSNSTLLTQEDNALEEEFSSLYLILLDEFFDLPTNDKKEKKLSEILGRAASHGDIHTVRQIIMDERLRPYLNLDASDDEENDGSTPLIYASCFGKLDIVKYLLQVGAKVDVQDKIGWTALMWATTNGHHQIVQVLLEYSASSETKSASGRTIYDLVDLENQDMISILNQTKLAEPQQQRPQQQPQQQQQQQQHAPLDTENELLLHCEESFRSVHKFSWDQCLPDQMFVFAQQEVDHILNVAISNLKLPIKSRSEIYVPANIIFLCARFAHYFTSRELLHELLSKAVQKIDTVVKSNANDIHTLAFWIANLSQLLYYLKKDVGLVVATAEHQLEISELISEAYTLLVLDSEKRMDRILEPAMVEFEQIDGLEVVEFADDWHRFFRRSRSSPPNRRSLGNTSVMDSMYSPPSPQLSQQQQQQQQIRATLSPQSITSLMTSILYVLQSYDVHPVIVIQAIAQLFHFLSCEVFNRILFNKKHLCRSRALQIRMNLTVIEEWVREHHLPTSLGAYFNPVIQLVQLLQCVSQLTDLMDFINTVKSFDLLNPMQVKRLVLNYRYEVAEPKLPEEIEKYTMQIAEDTLKSLQTEKQQEEKRSMDTSSSSRPNSISSLGSLLLYSMSQQKKKKLNVNRLSVQSVDTAMTLDDDACSMMSFDDVDSNHSREMVIEKRDSKYMLPFSLPTTTNMVHSGWNNNNSSKNPVPLENMSLSDSIYFELKQKMSIEREKNMRERSVIPTIPEEWLERLDHHTGQY</sequence>
<dbReference type="Pfam" id="PF01843">
    <property type="entry name" value="DIL"/>
    <property type="match status" value="1"/>
</dbReference>
<feature type="repeat" description="ANK" evidence="1">
    <location>
        <begin position="100"/>
        <end position="132"/>
    </location>
</feature>
<dbReference type="InterPro" id="IPR052072">
    <property type="entry name" value="Vascular_dev_regulator"/>
</dbReference>
<dbReference type="InterPro" id="IPR002110">
    <property type="entry name" value="Ankyrin_rpt"/>
</dbReference>
<accession>S2J2A6</accession>
<dbReference type="InterPro" id="IPR036770">
    <property type="entry name" value="Ankyrin_rpt-contain_sf"/>
</dbReference>
<feature type="region of interest" description="Disordered" evidence="2">
    <location>
        <begin position="602"/>
        <end position="623"/>
    </location>
</feature>
<evidence type="ECO:0000259" key="3">
    <source>
        <dbReference type="PROSITE" id="PS51126"/>
    </source>
</evidence>
<organism evidence="4 5">
    <name type="scientific">Mucor circinelloides f. circinelloides (strain 1006PhL)</name>
    <name type="common">Mucormycosis agent</name>
    <name type="synonym">Calyptromyces circinelloides</name>
    <dbReference type="NCBI Taxonomy" id="1220926"/>
    <lineage>
        <taxon>Eukaryota</taxon>
        <taxon>Fungi</taxon>
        <taxon>Fungi incertae sedis</taxon>
        <taxon>Mucoromycota</taxon>
        <taxon>Mucoromycotina</taxon>
        <taxon>Mucoromycetes</taxon>
        <taxon>Mucorales</taxon>
        <taxon>Mucorineae</taxon>
        <taxon>Mucoraceae</taxon>
        <taxon>Mucor</taxon>
    </lineage>
</organism>
<feature type="region of interest" description="Disordered" evidence="2">
    <location>
        <begin position="1"/>
        <end position="21"/>
    </location>
</feature>
<feature type="region of interest" description="Disordered" evidence="2">
    <location>
        <begin position="405"/>
        <end position="438"/>
    </location>
</feature>
<evidence type="ECO:0000313" key="5">
    <source>
        <dbReference type="Proteomes" id="UP000014254"/>
    </source>
</evidence>
<dbReference type="Pfam" id="PF12796">
    <property type="entry name" value="Ank_2"/>
    <property type="match status" value="1"/>
</dbReference>
<dbReference type="AlphaFoldDB" id="S2J2A6"/>
<protein>
    <recommendedName>
        <fullName evidence="3">Dilute domain-containing protein</fullName>
    </recommendedName>
</protein>
<dbReference type="PANTHER" id="PTHR16027">
    <property type="entry name" value="DILUTE DOMAIN-CONTAINING PROTEIN YPR089W"/>
    <property type="match status" value="1"/>
</dbReference>
<name>S2J2A6_MUCC1</name>
<reference evidence="5" key="1">
    <citation type="submission" date="2013-05" db="EMBL/GenBank/DDBJ databases">
        <title>The Genome sequence of Mucor circinelloides f. circinelloides 1006PhL.</title>
        <authorList>
            <consortium name="The Broad Institute Genomics Platform"/>
            <person name="Cuomo C."/>
            <person name="Earl A."/>
            <person name="Findley K."/>
            <person name="Lee S.C."/>
            <person name="Walker B."/>
            <person name="Young S."/>
            <person name="Zeng Q."/>
            <person name="Gargeya S."/>
            <person name="Fitzgerald M."/>
            <person name="Haas B."/>
            <person name="Abouelleil A."/>
            <person name="Allen A.W."/>
            <person name="Alvarado L."/>
            <person name="Arachchi H.M."/>
            <person name="Berlin A.M."/>
            <person name="Chapman S.B."/>
            <person name="Gainer-Dewar J."/>
            <person name="Goldberg J."/>
            <person name="Griggs A."/>
            <person name="Gujja S."/>
            <person name="Hansen M."/>
            <person name="Howarth C."/>
            <person name="Imamovic A."/>
            <person name="Ireland A."/>
            <person name="Larimer J."/>
            <person name="McCowan C."/>
            <person name="Murphy C."/>
            <person name="Pearson M."/>
            <person name="Poon T.W."/>
            <person name="Priest M."/>
            <person name="Roberts A."/>
            <person name="Saif S."/>
            <person name="Shea T."/>
            <person name="Sisk P."/>
            <person name="Sykes S."/>
            <person name="Wortman J."/>
            <person name="Nusbaum C."/>
            <person name="Birren B."/>
        </authorList>
    </citation>
    <scope>NUCLEOTIDE SEQUENCE [LARGE SCALE GENOMIC DNA]</scope>
    <source>
        <strain evidence="5">1006PhL</strain>
    </source>
</reference>
<dbReference type="PROSITE" id="PS50088">
    <property type="entry name" value="ANK_REPEAT"/>
    <property type="match status" value="2"/>
</dbReference>
<dbReference type="EMBL" id="KE124046">
    <property type="protein sequence ID" value="EPB84196.1"/>
    <property type="molecule type" value="Genomic_DNA"/>
</dbReference>
<dbReference type="OrthoDB" id="426293at2759"/>
<evidence type="ECO:0000256" key="1">
    <source>
        <dbReference type="PROSITE-ProRule" id="PRU00023"/>
    </source>
</evidence>
<dbReference type="eggNOG" id="KOG1710">
    <property type="taxonomic scope" value="Eukaryota"/>
</dbReference>
<dbReference type="GO" id="GO:0051020">
    <property type="term" value="F:GTPase binding"/>
    <property type="evidence" value="ECO:0007669"/>
    <property type="project" value="TreeGrafter"/>
</dbReference>
<dbReference type="Proteomes" id="UP000014254">
    <property type="component" value="Unassembled WGS sequence"/>
</dbReference>
<dbReference type="InParanoid" id="S2J2A6"/>
<proteinExistence type="predicted"/>
<dbReference type="PANTHER" id="PTHR16027:SF6">
    <property type="entry name" value="DILUTE DOMAIN-CONTAINING PROTEIN"/>
    <property type="match status" value="1"/>
</dbReference>
<dbReference type="SUPFAM" id="SSF48403">
    <property type="entry name" value="Ankyrin repeat"/>
    <property type="match status" value="1"/>
</dbReference>
<feature type="domain" description="Dilute" evidence="3">
    <location>
        <begin position="301"/>
        <end position="596"/>
    </location>
</feature>
<keyword evidence="5" id="KW-1185">Reference proteome</keyword>
<feature type="compositionally biased region" description="Low complexity" evidence="2">
    <location>
        <begin position="193"/>
        <end position="210"/>
    </location>
</feature>
<evidence type="ECO:0000313" key="4">
    <source>
        <dbReference type="EMBL" id="EPB84196.1"/>
    </source>
</evidence>
<evidence type="ECO:0000256" key="2">
    <source>
        <dbReference type="SAM" id="MobiDB-lite"/>
    </source>
</evidence>
<dbReference type="Gene3D" id="1.25.40.20">
    <property type="entry name" value="Ankyrin repeat-containing domain"/>
    <property type="match status" value="1"/>
</dbReference>
<dbReference type="FunCoup" id="S2J2A6">
    <property type="interactions" value="68"/>
</dbReference>
<feature type="repeat" description="ANK" evidence="1">
    <location>
        <begin position="133"/>
        <end position="165"/>
    </location>
</feature>
<dbReference type="SMART" id="SM00248">
    <property type="entry name" value="ANK"/>
    <property type="match status" value="2"/>
</dbReference>
<dbReference type="PROSITE" id="PS51126">
    <property type="entry name" value="DILUTE"/>
    <property type="match status" value="1"/>
</dbReference>
<feature type="region of interest" description="Disordered" evidence="2">
    <location>
        <begin position="191"/>
        <end position="212"/>
    </location>
</feature>
<dbReference type="PROSITE" id="PS50297">
    <property type="entry name" value="ANK_REP_REGION"/>
    <property type="match status" value="2"/>
</dbReference>
<dbReference type="CDD" id="cd15473">
    <property type="entry name" value="Myo5p-like_CBD_DIL_ANK"/>
    <property type="match status" value="1"/>
</dbReference>
<dbReference type="OMA" id="HECIERA"/>
<keyword evidence="1" id="KW-0040">ANK repeat</keyword>
<dbReference type="InterPro" id="IPR002710">
    <property type="entry name" value="Dilute_dom"/>
</dbReference>